<name>A0A9N9L0D1_9HELO</name>
<keyword evidence="3" id="KW-1185">Reference proteome</keyword>
<evidence type="ECO:0000313" key="3">
    <source>
        <dbReference type="Proteomes" id="UP000696280"/>
    </source>
</evidence>
<evidence type="ECO:0000313" key="2">
    <source>
        <dbReference type="EMBL" id="CAG8957805.1"/>
    </source>
</evidence>
<dbReference type="EMBL" id="CAJVRL010000081">
    <property type="protein sequence ID" value="CAG8957805.1"/>
    <property type="molecule type" value="Genomic_DNA"/>
</dbReference>
<dbReference type="AlphaFoldDB" id="A0A9N9L0D1"/>
<dbReference type="OrthoDB" id="10462234at2759"/>
<feature type="compositionally biased region" description="Polar residues" evidence="1">
    <location>
        <begin position="232"/>
        <end position="243"/>
    </location>
</feature>
<protein>
    <submittedName>
        <fullName evidence="2">Uncharacterized protein</fullName>
    </submittedName>
</protein>
<sequence>MPLPTLTVIPAAKPNLRFISANRPRIQERTGLETGAEPILDTGTEYSGTAIASITLLVDILTIYTTHYLATVFSRSATSPSRDPDSFRLIDPVLVPAALSTAALHHTHSPRQHSPEEEFHQESSIGHLDSYPHLSNLDLRFGGNIMHWHFRPNGAETKYARPASLVESFYHALLHPVSSLQTINCLPDVSVSISTELARSANPQAGTAKTSLLLPHKLSVTAKGASLAQFPGDQQTSPHTSNHLSRRPPARTHCGEAANTLIHPYVSTGIL</sequence>
<gene>
    <name evidence="2" type="ORF">HYFRA_00000144</name>
</gene>
<feature type="region of interest" description="Disordered" evidence="1">
    <location>
        <begin position="104"/>
        <end position="124"/>
    </location>
</feature>
<evidence type="ECO:0000256" key="1">
    <source>
        <dbReference type="SAM" id="MobiDB-lite"/>
    </source>
</evidence>
<comment type="caution">
    <text evidence="2">The sequence shown here is derived from an EMBL/GenBank/DDBJ whole genome shotgun (WGS) entry which is preliminary data.</text>
</comment>
<organism evidence="2 3">
    <name type="scientific">Hymenoscyphus fraxineus</name>
    <dbReference type="NCBI Taxonomy" id="746836"/>
    <lineage>
        <taxon>Eukaryota</taxon>
        <taxon>Fungi</taxon>
        <taxon>Dikarya</taxon>
        <taxon>Ascomycota</taxon>
        <taxon>Pezizomycotina</taxon>
        <taxon>Leotiomycetes</taxon>
        <taxon>Helotiales</taxon>
        <taxon>Helotiaceae</taxon>
        <taxon>Hymenoscyphus</taxon>
    </lineage>
</organism>
<dbReference type="Proteomes" id="UP000696280">
    <property type="component" value="Unassembled WGS sequence"/>
</dbReference>
<reference evidence="2" key="1">
    <citation type="submission" date="2021-07" db="EMBL/GenBank/DDBJ databases">
        <authorList>
            <person name="Durling M."/>
        </authorList>
    </citation>
    <scope>NUCLEOTIDE SEQUENCE</scope>
</reference>
<accession>A0A9N9L0D1</accession>
<proteinExistence type="predicted"/>
<feature type="region of interest" description="Disordered" evidence="1">
    <location>
        <begin position="229"/>
        <end position="256"/>
    </location>
</feature>